<dbReference type="RefSeq" id="WP_183817194.1">
    <property type="nucleotide sequence ID" value="NZ_JACHOB010000002.1"/>
</dbReference>
<dbReference type="AlphaFoldDB" id="A0A840I3Y5"/>
<organism evidence="2 3">
    <name type="scientific">Parvularcula dongshanensis</name>
    <dbReference type="NCBI Taxonomy" id="1173995"/>
    <lineage>
        <taxon>Bacteria</taxon>
        <taxon>Pseudomonadati</taxon>
        <taxon>Pseudomonadota</taxon>
        <taxon>Alphaproteobacteria</taxon>
        <taxon>Parvularculales</taxon>
        <taxon>Parvularculaceae</taxon>
        <taxon>Parvularcula</taxon>
    </lineage>
</organism>
<keyword evidence="3" id="KW-1185">Reference proteome</keyword>
<dbReference type="InterPro" id="IPR025640">
    <property type="entry name" value="GYF_2"/>
</dbReference>
<dbReference type="Pfam" id="PF14237">
    <property type="entry name" value="GYF_2"/>
    <property type="match status" value="1"/>
</dbReference>
<accession>A0A840I3Y5</accession>
<evidence type="ECO:0000259" key="1">
    <source>
        <dbReference type="Pfam" id="PF14237"/>
    </source>
</evidence>
<name>A0A840I3Y5_9PROT</name>
<feature type="domain" description="GYF" evidence="1">
    <location>
        <begin position="7"/>
        <end position="56"/>
    </location>
</feature>
<dbReference type="EMBL" id="JACHOB010000002">
    <property type="protein sequence ID" value="MBB4659032.1"/>
    <property type="molecule type" value="Genomic_DNA"/>
</dbReference>
<gene>
    <name evidence="2" type="ORF">GGQ59_001546</name>
</gene>
<reference evidence="2 3" key="1">
    <citation type="submission" date="2020-08" db="EMBL/GenBank/DDBJ databases">
        <title>Genomic Encyclopedia of Type Strains, Phase IV (KMG-IV): sequencing the most valuable type-strain genomes for metagenomic binning, comparative biology and taxonomic classification.</title>
        <authorList>
            <person name="Goeker M."/>
        </authorList>
    </citation>
    <scope>NUCLEOTIDE SEQUENCE [LARGE SCALE GENOMIC DNA]</scope>
    <source>
        <strain evidence="2 3">DSM 102850</strain>
    </source>
</reference>
<protein>
    <recommendedName>
        <fullName evidence="1">GYF domain-containing protein</fullName>
    </recommendedName>
</protein>
<evidence type="ECO:0000313" key="2">
    <source>
        <dbReference type="EMBL" id="MBB4659032.1"/>
    </source>
</evidence>
<evidence type="ECO:0000313" key="3">
    <source>
        <dbReference type="Proteomes" id="UP000563524"/>
    </source>
</evidence>
<dbReference type="Proteomes" id="UP000563524">
    <property type="component" value="Unassembled WGS sequence"/>
</dbReference>
<proteinExistence type="predicted"/>
<comment type="caution">
    <text evidence="2">The sequence shown here is derived from an EMBL/GenBank/DDBJ whole genome shotgun (WGS) entry which is preliminary data.</text>
</comment>
<sequence>MLATDNWCIKVAQRVYGPYTQEQMSAFASEGRLSPSSLVAPAGGRTWREARAYPALSAFLERGQTKPFGKSTERKGGVPSEGELSNFVVVFDVASGAAGRLAPILSELGTAFRLTDNVWALATTQSVTGVKNALVTHLQAREAVFVVDCVRGRTVWQNFGPETHSKLTRSWIKS</sequence>